<reference evidence="14" key="3">
    <citation type="submission" date="2022-05" db="EMBL/GenBank/DDBJ databases">
        <title>Draft genome sequences of Clostridium perfringens strains isolated from Peru.</title>
        <authorList>
            <person name="Hurtado R."/>
            <person name="Lima L."/>
            <person name="Sousa T."/>
            <person name="Jaiswal A.K."/>
            <person name="Tiwari S."/>
            <person name="Maturrano L."/>
            <person name="Brenig B."/>
            <person name="Azevedo V."/>
        </authorList>
    </citation>
    <scope>NUCLEOTIDE SEQUENCE</scope>
    <source>
        <strain evidence="14">CP4</strain>
    </source>
</reference>
<organism evidence="13 16">
    <name type="scientific">Enterococcus faecium</name>
    <name type="common">Streptococcus faecium</name>
    <dbReference type="NCBI Taxonomy" id="1352"/>
    <lineage>
        <taxon>Bacteria</taxon>
        <taxon>Bacillati</taxon>
        <taxon>Bacillota</taxon>
        <taxon>Bacilli</taxon>
        <taxon>Lactobacillales</taxon>
        <taxon>Enterococcaceae</taxon>
        <taxon>Enterococcus</taxon>
    </lineage>
</organism>
<dbReference type="GO" id="GO:0009089">
    <property type="term" value="P:lysine biosynthetic process via diaminopimelate"/>
    <property type="evidence" value="ECO:0007669"/>
    <property type="project" value="UniProtKB-UniRule"/>
</dbReference>
<proteinExistence type="inferred from homology"/>
<dbReference type="PIRSF" id="PIRSF000161">
    <property type="entry name" value="DHPR"/>
    <property type="match status" value="1"/>
</dbReference>
<dbReference type="Pfam" id="PF01113">
    <property type="entry name" value="DapB_N"/>
    <property type="match status" value="1"/>
</dbReference>
<reference evidence="15 17" key="2">
    <citation type="submission" date="2017-12" db="EMBL/GenBank/DDBJ databases">
        <title>A pool of 800 enterococci isolated from chicken carcass rinse samples from New Zealand.</title>
        <authorList>
            <person name="Zhang J."/>
            <person name="Rogers L."/>
            <person name="Midwinter A."/>
            <person name="French N."/>
        </authorList>
    </citation>
    <scope>NUCLEOTIDE SEQUENCE [LARGE SCALE GENOMIC DNA]</scope>
    <source>
        <strain evidence="15 17">EN697</strain>
    </source>
</reference>
<dbReference type="Proteomes" id="UP001141166">
    <property type="component" value="Unassembled WGS sequence"/>
</dbReference>
<protein>
    <recommendedName>
        <fullName evidence="9 10">4-hydroxy-tetrahydrodipicolinate reductase</fullName>
        <shortName evidence="9">HTPA reductase</shortName>
        <ecNumber evidence="9 10">1.17.1.8</ecNumber>
    </recommendedName>
</protein>
<evidence type="ECO:0000313" key="17">
    <source>
        <dbReference type="Proteomes" id="UP000289562"/>
    </source>
</evidence>
<dbReference type="InterPro" id="IPR022664">
    <property type="entry name" value="DapB_N_CS"/>
</dbReference>
<dbReference type="PANTHER" id="PTHR20836:SF7">
    <property type="entry name" value="4-HYDROXY-TETRAHYDRODIPICOLINATE REDUCTASE"/>
    <property type="match status" value="1"/>
</dbReference>
<evidence type="ECO:0000259" key="11">
    <source>
        <dbReference type="Pfam" id="PF01113"/>
    </source>
</evidence>
<evidence type="ECO:0000256" key="8">
    <source>
        <dbReference type="ARBA" id="ARBA00023154"/>
    </source>
</evidence>
<dbReference type="Gene3D" id="3.40.50.720">
    <property type="entry name" value="NAD(P)-binding Rossmann-like Domain"/>
    <property type="match status" value="1"/>
</dbReference>
<dbReference type="InterPro" id="IPR022663">
    <property type="entry name" value="DapB_C"/>
</dbReference>
<evidence type="ECO:0000256" key="6">
    <source>
        <dbReference type="ARBA" id="ARBA00023002"/>
    </source>
</evidence>
<feature type="domain" description="Dihydrodipicolinate reductase N-terminal" evidence="11">
    <location>
        <begin position="1"/>
        <end position="101"/>
    </location>
</feature>
<evidence type="ECO:0000256" key="3">
    <source>
        <dbReference type="ARBA" id="ARBA00022605"/>
    </source>
</evidence>
<feature type="binding site" evidence="9">
    <location>
        <begin position="98"/>
        <end position="101"/>
    </location>
    <ligand>
        <name>NAD(+)</name>
        <dbReference type="ChEBI" id="CHEBI:57540"/>
    </ligand>
</feature>
<feature type="active site" description="Proton donor/acceptor" evidence="9">
    <location>
        <position position="130"/>
    </location>
</feature>
<dbReference type="InterPro" id="IPR000846">
    <property type="entry name" value="DapB_N"/>
</dbReference>
<keyword evidence="8 9" id="KW-0457">Lysine biosynthesis</keyword>
<accession>A0A132P7C8</accession>
<dbReference type="EMBL" id="PJVH01000044">
    <property type="protein sequence ID" value="RXU85380.1"/>
    <property type="molecule type" value="Genomic_DNA"/>
</dbReference>
<comment type="subunit">
    <text evidence="9">Homotetramer.</text>
</comment>
<dbReference type="PANTHER" id="PTHR20836">
    <property type="entry name" value="DIHYDRODIPICOLINATE REDUCTASE"/>
    <property type="match status" value="1"/>
</dbReference>
<evidence type="ECO:0000313" key="16">
    <source>
        <dbReference type="Proteomes" id="UP000070452"/>
    </source>
</evidence>
<keyword evidence="3 9" id="KW-0028">Amino-acid biosynthesis</keyword>
<name>A0A132P7C8_ENTFC</name>
<sequence>MRIGLIGSGQMGDRVEEVAQERGDTILLLQTSPKEATTLVFPELPEMLIDFSHPDNLEKILSYSLSYQLPLVIGTTGYTQSQFQEIKEHAKHVPVMYSANFSFGIMVMNQLIKQAAAMLQGWQIELIEKHHSRKKDAPSGTANMLLQTIQEVQKLQPVYNWQGKKREENQIGVHSIRAGSLPGEHDVLFAATDEIFTIKHESFSNRIFAAGAVEAADWLKDQSPGYYKLEDLLMDKGV</sequence>
<dbReference type="NCBIfam" id="TIGR00036">
    <property type="entry name" value="dapB"/>
    <property type="match status" value="1"/>
</dbReference>
<feature type="binding site" evidence="9">
    <location>
        <begin position="74"/>
        <end position="76"/>
    </location>
    <ligand>
        <name>NAD(+)</name>
        <dbReference type="ChEBI" id="CHEBI:57540"/>
    </ligand>
</feature>
<comment type="catalytic activity">
    <reaction evidence="9">
        <text>(S)-2,3,4,5-tetrahydrodipicolinate + NADP(+) + H2O = (2S,4S)-4-hydroxy-2,3,4,5-tetrahydrodipicolinate + NADPH + H(+)</text>
        <dbReference type="Rhea" id="RHEA:35331"/>
        <dbReference type="ChEBI" id="CHEBI:15377"/>
        <dbReference type="ChEBI" id="CHEBI:15378"/>
        <dbReference type="ChEBI" id="CHEBI:16845"/>
        <dbReference type="ChEBI" id="CHEBI:57783"/>
        <dbReference type="ChEBI" id="CHEBI:58349"/>
        <dbReference type="ChEBI" id="CHEBI:67139"/>
        <dbReference type="EC" id="1.17.1.8"/>
    </reaction>
</comment>
<comment type="caution">
    <text evidence="9">Was originally thought to be a dihydrodipicolinate reductase (DHDPR), catalyzing the conversion of dihydrodipicolinate to tetrahydrodipicolinate. However, it was shown in E.coli that the substrate of the enzymatic reaction is not dihydrodipicolinate (DHDP) but in fact (2S,4S)-4-hydroxy-2,3,4,5-tetrahydrodipicolinic acid (HTPA), the product released by the DapA-catalyzed reaction.</text>
</comment>
<keyword evidence="4 9" id="KW-0521">NADP</keyword>
<evidence type="ECO:0000256" key="2">
    <source>
        <dbReference type="ARBA" id="ARBA00022490"/>
    </source>
</evidence>
<comment type="pathway">
    <text evidence="9">Amino-acid biosynthesis; L-lysine biosynthesis via DAP pathway; (S)-tetrahydrodipicolinate from L-aspartate: step 4/4.</text>
</comment>
<evidence type="ECO:0000256" key="4">
    <source>
        <dbReference type="ARBA" id="ARBA00022857"/>
    </source>
</evidence>
<dbReference type="UniPathway" id="UPA00034">
    <property type="reaction ID" value="UER00018"/>
</dbReference>
<dbReference type="GO" id="GO:0005829">
    <property type="term" value="C:cytosol"/>
    <property type="evidence" value="ECO:0007669"/>
    <property type="project" value="TreeGrafter"/>
</dbReference>
<comment type="catalytic activity">
    <reaction evidence="9">
        <text>(S)-2,3,4,5-tetrahydrodipicolinate + NAD(+) + H2O = (2S,4S)-4-hydroxy-2,3,4,5-tetrahydrodipicolinate + NADH + H(+)</text>
        <dbReference type="Rhea" id="RHEA:35323"/>
        <dbReference type="ChEBI" id="CHEBI:15377"/>
        <dbReference type="ChEBI" id="CHEBI:15378"/>
        <dbReference type="ChEBI" id="CHEBI:16845"/>
        <dbReference type="ChEBI" id="CHEBI:57540"/>
        <dbReference type="ChEBI" id="CHEBI:57945"/>
        <dbReference type="ChEBI" id="CHEBI:67139"/>
        <dbReference type="EC" id="1.17.1.8"/>
    </reaction>
</comment>
<comment type="function">
    <text evidence="9">Catalyzes the conversion of 4-hydroxy-tetrahydrodipicolinate (HTPA) to tetrahydrodipicolinate.</text>
</comment>
<dbReference type="InterPro" id="IPR036291">
    <property type="entry name" value="NAD(P)-bd_dom_sf"/>
</dbReference>
<evidence type="ECO:0000313" key="15">
    <source>
        <dbReference type="EMBL" id="RXU85380.1"/>
    </source>
</evidence>
<evidence type="ECO:0000259" key="12">
    <source>
        <dbReference type="Pfam" id="PF05173"/>
    </source>
</evidence>
<dbReference type="CDD" id="cd02274">
    <property type="entry name" value="DHDPR_N"/>
    <property type="match status" value="1"/>
</dbReference>
<feature type="binding site" evidence="9">
    <location>
        <begin position="140"/>
        <end position="141"/>
    </location>
    <ligand>
        <name>(S)-2,3,4,5-tetrahydrodipicolinate</name>
        <dbReference type="ChEBI" id="CHEBI:16845"/>
    </ligand>
</feature>
<evidence type="ECO:0000256" key="10">
    <source>
        <dbReference type="NCBIfam" id="TIGR00036"/>
    </source>
</evidence>
<dbReference type="GO" id="GO:0019877">
    <property type="term" value="P:diaminopimelate biosynthetic process"/>
    <property type="evidence" value="ECO:0007669"/>
    <property type="project" value="UniProtKB-UniRule"/>
</dbReference>
<keyword evidence="2 9" id="KW-0963">Cytoplasm</keyword>
<reference evidence="13 16" key="1">
    <citation type="submission" date="2016-01" db="EMBL/GenBank/DDBJ databases">
        <title>Molecular Mechanisms for transfer of large genomic segments between Enterococcus faecium strains.</title>
        <authorList>
            <person name="Garcia-Solache M.A."/>
            <person name="Lebreton F."/>
            <person name="Mclaughlin R.E."/>
            <person name="Whiteaker J.D."/>
            <person name="Gilmore M.S."/>
            <person name="Rice L.B."/>
        </authorList>
    </citation>
    <scope>NUCLEOTIDE SEQUENCE [LARGE SCALE GENOMIC DNA]</scope>
    <source>
        <strain evidence="13 16">D344RRF x C68</strain>
    </source>
</reference>
<comment type="similarity">
    <text evidence="1 9">Belongs to the DapB family.</text>
</comment>
<feature type="binding site" evidence="9">
    <location>
        <position position="131"/>
    </location>
    <ligand>
        <name>(S)-2,3,4,5-tetrahydrodipicolinate</name>
        <dbReference type="ChEBI" id="CHEBI:16845"/>
    </ligand>
</feature>
<dbReference type="GO" id="GO:0051287">
    <property type="term" value="F:NAD binding"/>
    <property type="evidence" value="ECO:0007669"/>
    <property type="project" value="UniProtKB-UniRule"/>
</dbReference>
<dbReference type="EMBL" id="JAMWMK010000007">
    <property type="protein sequence ID" value="MDC4247532.1"/>
    <property type="molecule type" value="Genomic_DNA"/>
</dbReference>
<dbReference type="HAMAP" id="MF_00102">
    <property type="entry name" value="DapB"/>
    <property type="match status" value="1"/>
</dbReference>
<dbReference type="GO" id="GO:0016726">
    <property type="term" value="F:oxidoreductase activity, acting on CH or CH2 groups, NAD or NADP as acceptor"/>
    <property type="evidence" value="ECO:0007669"/>
    <property type="project" value="UniProtKB-UniRule"/>
</dbReference>
<evidence type="ECO:0000313" key="13">
    <source>
        <dbReference type="EMBL" id="KWX18224.1"/>
    </source>
</evidence>
<dbReference type="PROSITE" id="PS01298">
    <property type="entry name" value="DAPB"/>
    <property type="match status" value="1"/>
</dbReference>
<keyword evidence="7 9" id="KW-0520">NAD</keyword>
<keyword evidence="5 9" id="KW-0220">Diaminopimelate biosynthesis</keyword>
<dbReference type="AlphaFoldDB" id="A0A132P7C8"/>
<dbReference type="Proteomes" id="UP000070452">
    <property type="component" value="Unassembled WGS sequence"/>
</dbReference>
<dbReference type="SUPFAM" id="SSF51735">
    <property type="entry name" value="NAD(P)-binding Rossmann-fold domains"/>
    <property type="match status" value="1"/>
</dbReference>
<dbReference type="GO" id="GO:0008839">
    <property type="term" value="F:4-hydroxy-tetrahydrodipicolinate reductase"/>
    <property type="evidence" value="ECO:0007669"/>
    <property type="project" value="UniProtKB-UniRule"/>
</dbReference>
<dbReference type="EMBL" id="LRHK01000001">
    <property type="protein sequence ID" value="KWX18224.1"/>
    <property type="molecule type" value="Genomic_DNA"/>
</dbReference>
<evidence type="ECO:0000256" key="5">
    <source>
        <dbReference type="ARBA" id="ARBA00022915"/>
    </source>
</evidence>
<comment type="caution">
    <text evidence="9">Lacks conserved residue(s) required for the propagation of feature annotation.</text>
</comment>
<gene>
    <name evidence="9 14" type="primary">dapB</name>
    <name evidence="13" type="ORF">AWT83_06985</name>
    <name evidence="15" type="ORF">CYQ77_11175</name>
    <name evidence="14" type="ORF">M3X98_05615</name>
</gene>
<dbReference type="GO" id="GO:0050661">
    <property type="term" value="F:NADP binding"/>
    <property type="evidence" value="ECO:0007669"/>
    <property type="project" value="UniProtKB-UniRule"/>
</dbReference>
<dbReference type="FunFam" id="3.30.360.10:FF:000009">
    <property type="entry name" value="4-hydroxy-tetrahydrodipicolinate reductase"/>
    <property type="match status" value="1"/>
</dbReference>
<keyword evidence="6 9" id="KW-0560">Oxidoreductase</keyword>
<comment type="caution">
    <text evidence="13">The sequence shown here is derived from an EMBL/GenBank/DDBJ whole genome shotgun (WGS) entry which is preliminary data.</text>
</comment>
<dbReference type="RefSeq" id="WP_002297887.1">
    <property type="nucleotide sequence ID" value="NZ_AP019394.1"/>
</dbReference>
<evidence type="ECO:0000256" key="9">
    <source>
        <dbReference type="HAMAP-Rule" id="MF_00102"/>
    </source>
</evidence>
<dbReference type="Proteomes" id="UP000289562">
    <property type="component" value="Unassembled WGS sequence"/>
</dbReference>
<dbReference type="EC" id="1.17.1.8" evidence="9 10"/>
<dbReference type="Gene3D" id="3.30.360.10">
    <property type="entry name" value="Dihydrodipicolinate Reductase, domain 2"/>
    <property type="match status" value="1"/>
</dbReference>
<feature type="domain" description="Dihydrodipicolinate reductase C-terminal" evidence="12">
    <location>
        <begin position="104"/>
        <end position="233"/>
    </location>
</feature>
<dbReference type="SUPFAM" id="SSF55347">
    <property type="entry name" value="Glyceraldehyde-3-phosphate dehydrogenase-like, C-terminal domain"/>
    <property type="match status" value="1"/>
</dbReference>
<dbReference type="InterPro" id="IPR023940">
    <property type="entry name" value="DHDPR_bac"/>
</dbReference>
<evidence type="ECO:0000256" key="7">
    <source>
        <dbReference type="ARBA" id="ARBA00023027"/>
    </source>
</evidence>
<dbReference type="Pfam" id="PF05173">
    <property type="entry name" value="DapB_C"/>
    <property type="match status" value="1"/>
</dbReference>
<feature type="active site" description="Proton donor" evidence="9">
    <location>
        <position position="134"/>
    </location>
</feature>
<comment type="subcellular location">
    <subcellularLocation>
        <location evidence="9">Cytoplasm</location>
    </subcellularLocation>
</comment>
<evidence type="ECO:0000313" key="14">
    <source>
        <dbReference type="EMBL" id="MDC4247532.1"/>
    </source>
</evidence>
<evidence type="ECO:0000256" key="1">
    <source>
        <dbReference type="ARBA" id="ARBA00006642"/>
    </source>
</evidence>